<feature type="region of interest" description="Disordered" evidence="1">
    <location>
        <begin position="35"/>
        <end position="63"/>
    </location>
</feature>
<dbReference type="EMBL" id="KN838552">
    <property type="protein sequence ID" value="KIK06542.1"/>
    <property type="molecule type" value="Genomic_DNA"/>
</dbReference>
<reference evidence="3" key="2">
    <citation type="submission" date="2015-01" db="EMBL/GenBank/DDBJ databases">
        <title>Evolutionary Origins and Diversification of the Mycorrhizal Mutualists.</title>
        <authorList>
            <consortium name="DOE Joint Genome Institute"/>
            <consortium name="Mycorrhizal Genomics Consortium"/>
            <person name="Kohler A."/>
            <person name="Kuo A."/>
            <person name="Nagy L.G."/>
            <person name="Floudas D."/>
            <person name="Copeland A."/>
            <person name="Barry K.W."/>
            <person name="Cichocki N."/>
            <person name="Veneault-Fourrey C."/>
            <person name="LaButti K."/>
            <person name="Lindquist E.A."/>
            <person name="Lipzen A."/>
            <person name="Lundell T."/>
            <person name="Morin E."/>
            <person name="Murat C."/>
            <person name="Riley R."/>
            <person name="Ohm R."/>
            <person name="Sun H."/>
            <person name="Tunlid A."/>
            <person name="Henrissat B."/>
            <person name="Grigoriev I.V."/>
            <person name="Hibbett D.S."/>
            <person name="Martin F."/>
        </authorList>
    </citation>
    <scope>NUCLEOTIDE SEQUENCE [LARGE SCALE GENOMIC DNA]</scope>
    <source>
        <strain evidence="3">LaAM-08-1</strain>
    </source>
</reference>
<organism evidence="2 3">
    <name type="scientific">Laccaria amethystina LaAM-08-1</name>
    <dbReference type="NCBI Taxonomy" id="1095629"/>
    <lineage>
        <taxon>Eukaryota</taxon>
        <taxon>Fungi</taxon>
        <taxon>Dikarya</taxon>
        <taxon>Basidiomycota</taxon>
        <taxon>Agaricomycotina</taxon>
        <taxon>Agaricomycetes</taxon>
        <taxon>Agaricomycetidae</taxon>
        <taxon>Agaricales</taxon>
        <taxon>Agaricineae</taxon>
        <taxon>Hydnangiaceae</taxon>
        <taxon>Laccaria</taxon>
    </lineage>
</organism>
<dbReference type="AlphaFoldDB" id="A0A0C9Y8M2"/>
<dbReference type="Proteomes" id="UP000054477">
    <property type="component" value="Unassembled WGS sequence"/>
</dbReference>
<reference evidence="2 3" key="1">
    <citation type="submission" date="2014-04" db="EMBL/GenBank/DDBJ databases">
        <authorList>
            <consortium name="DOE Joint Genome Institute"/>
            <person name="Kuo A."/>
            <person name="Kohler A."/>
            <person name="Nagy L.G."/>
            <person name="Floudas D."/>
            <person name="Copeland A."/>
            <person name="Barry K.W."/>
            <person name="Cichocki N."/>
            <person name="Veneault-Fourrey C."/>
            <person name="LaButti K."/>
            <person name="Lindquist E.A."/>
            <person name="Lipzen A."/>
            <person name="Lundell T."/>
            <person name="Morin E."/>
            <person name="Murat C."/>
            <person name="Sun H."/>
            <person name="Tunlid A."/>
            <person name="Henrissat B."/>
            <person name="Grigoriev I.V."/>
            <person name="Hibbett D.S."/>
            <person name="Martin F."/>
            <person name="Nordberg H.P."/>
            <person name="Cantor M.N."/>
            <person name="Hua S.X."/>
        </authorList>
    </citation>
    <scope>NUCLEOTIDE SEQUENCE [LARGE SCALE GENOMIC DNA]</scope>
    <source>
        <strain evidence="2 3">LaAM-08-1</strain>
    </source>
</reference>
<dbReference type="HOGENOM" id="CLU_086731_0_0_1"/>
<dbReference type="OrthoDB" id="2976199at2759"/>
<proteinExistence type="predicted"/>
<evidence type="ECO:0000313" key="3">
    <source>
        <dbReference type="Proteomes" id="UP000054477"/>
    </source>
</evidence>
<gene>
    <name evidence="2" type="ORF">K443DRAFT_129821</name>
</gene>
<accession>A0A0C9Y8M2</accession>
<keyword evidence="3" id="KW-1185">Reference proteome</keyword>
<evidence type="ECO:0000313" key="2">
    <source>
        <dbReference type="EMBL" id="KIK06542.1"/>
    </source>
</evidence>
<protein>
    <submittedName>
        <fullName evidence="2">Uncharacterized protein</fullName>
    </submittedName>
</protein>
<evidence type="ECO:0000256" key="1">
    <source>
        <dbReference type="SAM" id="MobiDB-lite"/>
    </source>
</evidence>
<name>A0A0C9Y8M2_9AGAR</name>
<sequence>MTEYDYSPEAYERYLATQNRIARWVDGTLTAIPRNPFTPATPAGQPLVFQREPDDHDDDERRPPGIHVILPALLRLLAHVLRLLLPIFHKINFHGINTHPLLLGHPNHTALTPTPPNHSTIHMRWINISITPTQINQSSFLSTLTVGATHSIDPLISQMHHSSHIRHIRHNHLQNSLCWLGSFRVLQVNTGPRDGNAVAVSNNLRPCSTSR</sequence>
<feature type="compositionally biased region" description="Basic and acidic residues" evidence="1">
    <location>
        <begin position="51"/>
        <end position="63"/>
    </location>
</feature>